<dbReference type="EMBL" id="JARJCW010000062">
    <property type="protein sequence ID" value="KAJ7200647.1"/>
    <property type="molecule type" value="Genomic_DNA"/>
</dbReference>
<dbReference type="AlphaFoldDB" id="A0AAD6V2E0"/>
<organism evidence="2 3">
    <name type="scientific">Mycena pura</name>
    <dbReference type="NCBI Taxonomy" id="153505"/>
    <lineage>
        <taxon>Eukaryota</taxon>
        <taxon>Fungi</taxon>
        <taxon>Dikarya</taxon>
        <taxon>Basidiomycota</taxon>
        <taxon>Agaricomycotina</taxon>
        <taxon>Agaricomycetes</taxon>
        <taxon>Agaricomycetidae</taxon>
        <taxon>Agaricales</taxon>
        <taxon>Marasmiineae</taxon>
        <taxon>Mycenaceae</taxon>
        <taxon>Mycena</taxon>
    </lineage>
</organism>
<evidence type="ECO:0000313" key="2">
    <source>
        <dbReference type="EMBL" id="KAJ7200647.1"/>
    </source>
</evidence>
<proteinExistence type="predicted"/>
<comment type="caution">
    <text evidence="2">The sequence shown here is derived from an EMBL/GenBank/DDBJ whole genome shotgun (WGS) entry which is preliminary data.</text>
</comment>
<protein>
    <submittedName>
        <fullName evidence="2">Uncharacterized protein</fullName>
    </submittedName>
</protein>
<feature type="compositionally biased region" description="Polar residues" evidence="1">
    <location>
        <begin position="202"/>
        <end position="212"/>
    </location>
</feature>
<name>A0AAD6V2E0_9AGAR</name>
<sequence>MPPNGGAYLRSKPSRLRTVFGVPSLPYANAVHRVGGVVKTSFPDADAAAPHCAPRQHPARAGQRRREYACISTSTPISLPLLQTFRCQTISDFGFEGLVKRYHKSMKYNTEYTWLKHEIFQYLSVIRTRKSIRHVQRHQRKAPTERARHVEWVARIRGRLARVQQLRALPFGVAPYDPRSTVETRPHRPPLPPLPRCCPASPYTTSSADSAG</sequence>
<dbReference type="Proteomes" id="UP001219525">
    <property type="component" value="Unassembled WGS sequence"/>
</dbReference>
<accession>A0AAD6V2E0</accession>
<keyword evidence="3" id="KW-1185">Reference proteome</keyword>
<evidence type="ECO:0000313" key="3">
    <source>
        <dbReference type="Proteomes" id="UP001219525"/>
    </source>
</evidence>
<feature type="region of interest" description="Disordered" evidence="1">
    <location>
        <begin position="179"/>
        <end position="212"/>
    </location>
</feature>
<reference evidence="2" key="1">
    <citation type="submission" date="2023-03" db="EMBL/GenBank/DDBJ databases">
        <title>Massive genome expansion in bonnet fungi (Mycena s.s.) driven by repeated elements and novel gene families across ecological guilds.</title>
        <authorList>
            <consortium name="Lawrence Berkeley National Laboratory"/>
            <person name="Harder C.B."/>
            <person name="Miyauchi S."/>
            <person name="Viragh M."/>
            <person name="Kuo A."/>
            <person name="Thoen E."/>
            <person name="Andreopoulos B."/>
            <person name="Lu D."/>
            <person name="Skrede I."/>
            <person name="Drula E."/>
            <person name="Henrissat B."/>
            <person name="Morin E."/>
            <person name="Kohler A."/>
            <person name="Barry K."/>
            <person name="LaButti K."/>
            <person name="Morin E."/>
            <person name="Salamov A."/>
            <person name="Lipzen A."/>
            <person name="Mereny Z."/>
            <person name="Hegedus B."/>
            <person name="Baldrian P."/>
            <person name="Stursova M."/>
            <person name="Weitz H."/>
            <person name="Taylor A."/>
            <person name="Grigoriev I.V."/>
            <person name="Nagy L.G."/>
            <person name="Martin F."/>
            <person name="Kauserud H."/>
        </authorList>
    </citation>
    <scope>NUCLEOTIDE SEQUENCE</scope>
    <source>
        <strain evidence="2">9144</strain>
    </source>
</reference>
<evidence type="ECO:0000256" key="1">
    <source>
        <dbReference type="SAM" id="MobiDB-lite"/>
    </source>
</evidence>
<gene>
    <name evidence="2" type="ORF">GGX14DRAFT_400638</name>
</gene>